<accession>A0A0L8FUP6</accession>
<name>A0A0L8FUP6_OCTBM</name>
<reference evidence="1" key="1">
    <citation type="submission" date="2015-07" db="EMBL/GenBank/DDBJ databases">
        <title>MeaNS - Measles Nucleotide Surveillance Program.</title>
        <authorList>
            <person name="Tran T."/>
            <person name="Druce J."/>
        </authorList>
    </citation>
    <scope>NUCLEOTIDE SEQUENCE</scope>
    <source>
        <strain evidence="1">UCB-OBI-ISO-001</strain>
        <tissue evidence="1">Gonad</tissue>
    </source>
</reference>
<protein>
    <submittedName>
        <fullName evidence="1">Uncharacterized protein</fullName>
    </submittedName>
</protein>
<sequence>MVFTTHTLHKMFLVLSLFPKTPIKILIRIANKNVVQTQILSIQLKVDGLTGSASISIERGSCRTQ</sequence>
<organism evidence="1">
    <name type="scientific">Octopus bimaculoides</name>
    <name type="common">California two-spotted octopus</name>
    <dbReference type="NCBI Taxonomy" id="37653"/>
    <lineage>
        <taxon>Eukaryota</taxon>
        <taxon>Metazoa</taxon>
        <taxon>Spiralia</taxon>
        <taxon>Lophotrochozoa</taxon>
        <taxon>Mollusca</taxon>
        <taxon>Cephalopoda</taxon>
        <taxon>Coleoidea</taxon>
        <taxon>Octopodiformes</taxon>
        <taxon>Octopoda</taxon>
        <taxon>Incirrata</taxon>
        <taxon>Octopodidae</taxon>
        <taxon>Octopus</taxon>
    </lineage>
</organism>
<dbReference type="EMBL" id="KQ426348">
    <property type="protein sequence ID" value="KOF68358.1"/>
    <property type="molecule type" value="Genomic_DNA"/>
</dbReference>
<gene>
    <name evidence="1" type="ORF">OCBIM_22007460mg</name>
</gene>
<dbReference type="AlphaFoldDB" id="A0A0L8FUP6"/>
<evidence type="ECO:0000313" key="1">
    <source>
        <dbReference type="EMBL" id="KOF68358.1"/>
    </source>
</evidence>
<proteinExistence type="predicted"/>